<evidence type="ECO:0000256" key="2">
    <source>
        <dbReference type="ARBA" id="ARBA00022737"/>
    </source>
</evidence>
<dbReference type="InterPro" id="IPR032675">
    <property type="entry name" value="LRR_dom_sf"/>
</dbReference>
<dbReference type="PANTHER" id="PTHR47566">
    <property type="match status" value="1"/>
</dbReference>
<evidence type="ECO:0000313" key="4">
    <source>
        <dbReference type="EMBL" id="GAD05406.1"/>
    </source>
</evidence>
<feature type="chain" id="PRO_5004574183" evidence="3">
    <location>
        <begin position="23"/>
        <end position="600"/>
    </location>
</feature>
<keyword evidence="1" id="KW-0433">Leucine-rich repeat</keyword>
<organism evidence="4 5">
    <name type="scientific">Porphyromonas crevioricanis JCM 15906</name>
    <dbReference type="NCBI Taxonomy" id="1305617"/>
    <lineage>
        <taxon>Bacteria</taxon>
        <taxon>Pseudomonadati</taxon>
        <taxon>Bacteroidota</taxon>
        <taxon>Bacteroidia</taxon>
        <taxon>Bacteroidales</taxon>
        <taxon>Porphyromonadaceae</taxon>
        <taxon>Porphyromonas</taxon>
    </lineage>
</organism>
<reference evidence="4 5" key="2">
    <citation type="journal article" date="2013" name="Genome Announc.">
        <title>Draft Genome Sequences of Porphyromonas crevioricanis JCM 15906T and Porphyromonas cansulci JCM 13913T Isolated from a Canine Oral Cavity.</title>
        <authorList>
            <person name="Sakamoto M."/>
            <person name="Tanaka N."/>
            <person name="Shiwa Y."/>
            <person name="Yoshikawa H."/>
            <person name="Ohkuma M."/>
        </authorList>
    </citation>
    <scope>NUCLEOTIDE SEQUENCE [LARGE SCALE GENOMIC DNA]</scope>
    <source>
        <strain evidence="4 5">JCM 15906</strain>
    </source>
</reference>
<dbReference type="InterPro" id="IPR052574">
    <property type="entry name" value="CDIRP"/>
</dbReference>
<gene>
    <name evidence="4" type="ORF">PORCRE_1107</name>
</gene>
<dbReference type="Gene3D" id="3.80.10.10">
    <property type="entry name" value="Ribonuclease Inhibitor"/>
    <property type="match status" value="2"/>
</dbReference>
<accession>T1CHK5</accession>
<dbReference type="GO" id="GO:0035591">
    <property type="term" value="F:signaling adaptor activity"/>
    <property type="evidence" value="ECO:0007669"/>
    <property type="project" value="TreeGrafter"/>
</dbReference>
<evidence type="ECO:0000313" key="5">
    <source>
        <dbReference type="Proteomes" id="UP000018031"/>
    </source>
</evidence>
<comment type="caution">
    <text evidence="4">The sequence shown here is derived from an EMBL/GenBank/DDBJ whole genome shotgun (WGS) entry which is preliminary data.</text>
</comment>
<name>T1CHK5_9PORP</name>
<evidence type="ECO:0000256" key="1">
    <source>
        <dbReference type="ARBA" id="ARBA00022614"/>
    </source>
</evidence>
<protein>
    <submittedName>
        <fullName evidence="4">Internalin-like protein (LPXTG motif) Lmo0331 homolog</fullName>
    </submittedName>
</protein>
<evidence type="ECO:0000256" key="3">
    <source>
        <dbReference type="SAM" id="SignalP"/>
    </source>
</evidence>
<keyword evidence="2" id="KW-0677">Repeat</keyword>
<proteinExistence type="predicted"/>
<feature type="signal peptide" evidence="3">
    <location>
        <begin position="1"/>
        <end position="22"/>
    </location>
</feature>
<reference evidence="5" key="1">
    <citation type="journal article" date="2013" name="Genome">
        <title>Draft Genome Sequences of Porphyromonas crevioricanis JCM 15906T and Porphyromonas cansulci JCM 13913T Isolated from a Canine Oral Cavity.</title>
        <authorList>
            <person name="Sakamoto M."/>
            <person name="Tanaka N."/>
            <person name="Shiwa Y."/>
            <person name="Yoshikawa H."/>
            <person name="Ohkuma M."/>
        </authorList>
    </citation>
    <scope>NUCLEOTIDE SEQUENCE [LARGE SCALE GENOMIC DNA]</scope>
    <source>
        <strain evidence="5">JCM 15906</strain>
    </source>
</reference>
<sequence length="600" mass="66121">MNINNRYLLLICAFFLSFSIWAQDGGDGENPFLEVEFLSDKPFDYGIRLFGVEDGKMTVEWGSEQEVLDLKKSGTLLKGKSKGKLLKIYGKVAIIECSNAPVMAIRVDKMPSLREYITRRTSIGEVDFSQNPELRLVIIENTNLSTIDLSANSKIDSLIVPSNKLKSIKLPLRSELTHLNCMSNGHLVEMNVESANKLERLIAVQTQLSKFDLSKMSQLRFLHLGLGMKSISELKLPIESQLDTLMIPMAGLQQIDLTHSTKLRALSVDNNFMLSQLDISNAPELVSLEAEGCALRELNTDNNRKLESLKCNNNQISRLSLKNNSELLYLTCFVNLLSELDLKGCPKLLELDCSQNEELTKLDLPTTLYSVDCSGCKLSVLEIKTLEGLATLSCSNNGIKKLDFGKHEELTALNADNNAIELIDLSKLPALLNVNLSNNPIKELNVEAAKNLSYLSINATQLDACALDKLYRSLREVNETNAGNPQMENAVDAASGSKTSIATDKGWVLTVAGDGSGCKETAISSLENVSITLFERADGFVISGLEGKSYMVYVCDINGLCVAKQRVSADNAFVYLSNPGQYLISIDGVKNINCLKHQIR</sequence>
<dbReference type="EMBL" id="BAOU01000030">
    <property type="protein sequence ID" value="GAD05406.1"/>
    <property type="molecule type" value="Genomic_DNA"/>
</dbReference>
<dbReference type="PANTHER" id="PTHR47566:SF1">
    <property type="entry name" value="PROTEIN NUD1"/>
    <property type="match status" value="1"/>
</dbReference>
<dbReference type="AlphaFoldDB" id="T1CHK5"/>
<dbReference type="RefSeq" id="WP_023937569.1">
    <property type="nucleotide sequence ID" value="NZ_BAOU01000030.1"/>
</dbReference>
<keyword evidence="3" id="KW-0732">Signal</keyword>
<dbReference type="Proteomes" id="UP000018031">
    <property type="component" value="Unassembled WGS sequence"/>
</dbReference>
<dbReference type="SUPFAM" id="SSF52058">
    <property type="entry name" value="L domain-like"/>
    <property type="match status" value="2"/>
</dbReference>